<comment type="caution">
    <text evidence="2">The sequence shown here is derived from an EMBL/GenBank/DDBJ whole genome shotgun (WGS) entry which is preliminary data.</text>
</comment>
<dbReference type="PANTHER" id="PTHR10773:SF19">
    <property type="match status" value="1"/>
</dbReference>
<evidence type="ECO:0008006" key="4">
    <source>
        <dbReference type="Google" id="ProtNLM"/>
    </source>
</evidence>
<feature type="compositionally biased region" description="Basic and acidic residues" evidence="1">
    <location>
        <begin position="29"/>
        <end position="40"/>
    </location>
</feature>
<reference evidence="2 3" key="1">
    <citation type="journal article" date="2021" name="Elife">
        <title>Chloroplast acquisition without the gene transfer in kleptoplastic sea slugs, Plakobranchus ocellatus.</title>
        <authorList>
            <person name="Maeda T."/>
            <person name="Takahashi S."/>
            <person name="Yoshida T."/>
            <person name="Shimamura S."/>
            <person name="Takaki Y."/>
            <person name="Nagai Y."/>
            <person name="Toyoda A."/>
            <person name="Suzuki Y."/>
            <person name="Arimoto A."/>
            <person name="Ishii H."/>
            <person name="Satoh N."/>
            <person name="Nishiyama T."/>
            <person name="Hasebe M."/>
            <person name="Maruyama T."/>
            <person name="Minagawa J."/>
            <person name="Obokata J."/>
            <person name="Shigenobu S."/>
        </authorList>
    </citation>
    <scope>NUCLEOTIDE SEQUENCE [LARGE SCALE GENOMIC DNA]</scope>
</reference>
<dbReference type="Proteomes" id="UP000735302">
    <property type="component" value="Unassembled WGS sequence"/>
</dbReference>
<accession>A0AAV3Y4U2</accession>
<dbReference type="AlphaFoldDB" id="A0AAV3Y4U2"/>
<evidence type="ECO:0000313" key="3">
    <source>
        <dbReference type="Proteomes" id="UP000735302"/>
    </source>
</evidence>
<proteinExistence type="predicted"/>
<keyword evidence="3" id="KW-1185">Reference proteome</keyword>
<gene>
    <name evidence="2" type="ORF">PoB_000471600</name>
</gene>
<evidence type="ECO:0000256" key="1">
    <source>
        <dbReference type="SAM" id="MobiDB-lite"/>
    </source>
</evidence>
<name>A0AAV3Y4U2_9GAST</name>
<feature type="region of interest" description="Disordered" evidence="1">
    <location>
        <begin position="15"/>
        <end position="43"/>
    </location>
</feature>
<sequence length="942" mass="106490">MNQYSRGKRLLELSLQKVSRERKQRRLSKSPEESQPHDNEPSVLNISASHLIELPEELDLSISGDDISFTDLPPLSAALKVANYIMNDCTGTPTNVGEMHNIDEVVRSAAVEDSGSASARDVSDVFHSLNVFESGKMPENDSREVFHEVSAVMPFDNRVKGERGWLKRQAIEIVVEAREMDAFEMEKSESVVQCGDLSARDIVAKGERETGDVTSRDVVDKGETGDVTSRDVVDIGETGDVPSRHIVKMGEIGDVPSRDVVEIGESENVFKSGDLSARAVVEIMERENAVETGEIPSRDVVNAGESELVVQLSNSPSKGYVEMEENGNMVESGDVGGRDLVEMGGNEDIIELEDRPAGEFGENPECNNTIVAEAGPKRNLENAEMGAFACNSSTKVPKKEDQKQRRQFGKAYVGRHFDKETNKCVEVKKREQVLGPRCVCKASYYHCKQVSNDDREKIHRDVWSMSWEEKKVFVRMAIDVKDVSERKCASGVSKRNNTLIFTLKGAGERKRVCKEMFLGTTGLKKWWVLNVVTSEASPSHEERQGRAQISQGLNFVKEFLDRLPKMPSHYCRKDTNKLYLEPMFQSYADIYREYSSVCEAEGKTKMSRTVFVGELKASNISIFVPRKDQCDLCCEFSQGNADETDYNRHRERKEYAQTEKAKDKEAYGHDCRTKVLCVDVQRVLLAPCLKASALYYKTKLQVHNYTVFDLTSKDVVCFVWNEVEGGLNASEFASCLVSYLEGIVDSFDKAIIYSDGCTYQNRNRVLATALRFFCVRYGKTVEQKILERGHTQMEVDSVHATIERRLKNMDIFAPLDYVNLIKVSRTSPRPYEVRYLTFDFFRDFEKIEEGAIKSIKPSKEANVTNICALRYSHDGTVAFKLNFPDEWQTLSLGRRDKVPTVDPSKLYKSKRKIKKSKYDHLQALKSVLPAEVHPFYDALPHQ</sequence>
<organism evidence="2 3">
    <name type="scientific">Plakobranchus ocellatus</name>
    <dbReference type="NCBI Taxonomy" id="259542"/>
    <lineage>
        <taxon>Eukaryota</taxon>
        <taxon>Metazoa</taxon>
        <taxon>Spiralia</taxon>
        <taxon>Lophotrochozoa</taxon>
        <taxon>Mollusca</taxon>
        <taxon>Gastropoda</taxon>
        <taxon>Heterobranchia</taxon>
        <taxon>Euthyneura</taxon>
        <taxon>Panpulmonata</taxon>
        <taxon>Sacoglossa</taxon>
        <taxon>Placobranchoidea</taxon>
        <taxon>Plakobranchidae</taxon>
        <taxon>Plakobranchus</taxon>
    </lineage>
</organism>
<evidence type="ECO:0000313" key="2">
    <source>
        <dbReference type="EMBL" id="GFN78210.1"/>
    </source>
</evidence>
<dbReference type="EMBL" id="BLXT01000588">
    <property type="protein sequence ID" value="GFN78210.1"/>
    <property type="molecule type" value="Genomic_DNA"/>
</dbReference>
<protein>
    <recommendedName>
        <fullName evidence="4">Integrase catalytic domain-containing protein</fullName>
    </recommendedName>
</protein>
<dbReference type="PANTHER" id="PTHR10773">
    <property type="entry name" value="DNA-DIRECTED RNA POLYMERASES I, II, AND III SUBUNIT RPABC2"/>
    <property type="match status" value="1"/>
</dbReference>